<keyword evidence="4" id="KW-0067">ATP-binding</keyword>
<dbReference type="InterPro" id="IPR017871">
    <property type="entry name" value="ABC_transporter-like_CS"/>
</dbReference>
<evidence type="ECO:0000256" key="6">
    <source>
        <dbReference type="ARBA" id="ARBA00023136"/>
    </source>
</evidence>
<feature type="transmembrane region" description="Helical" evidence="7">
    <location>
        <begin position="247"/>
        <end position="268"/>
    </location>
</feature>
<dbReference type="RefSeq" id="WP_345008812.1">
    <property type="nucleotide sequence ID" value="NZ_BAABFC010000001.1"/>
</dbReference>
<dbReference type="SUPFAM" id="SSF52540">
    <property type="entry name" value="P-loop containing nucleoside triphosphate hydrolases"/>
    <property type="match status" value="1"/>
</dbReference>
<feature type="transmembrane region" description="Helical" evidence="7">
    <location>
        <begin position="280"/>
        <end position="301"/>
    </location>
</feature>
<feature type="transmembrane region" description="Helical" evidence="7">
    <location>
        <begin position="135"/>
        <end position="153"/>
    </location>
</feature>
<keyword evidence="5 7" id="KW-1133">Transmembrane helix</keyword>
<dbReference type="PANTHER" id="PTHR43394">
    <property type="entry name" value="ATP-DEPENDENT PERMEASE MDL1, MITOCHONDRIAL"/>
    <property type="match status" value="1"/>
</dbReference>
<dbReference type="EMBL" id="BAABFC010000001">
    <property type="protein sequence ID" value="GAA4492188.1"/>
    <property type="molecule type" value="Genomic_DNA"/>
</dbReference>
<keyword evidence="2 7" id="KW-0812">Transmembrane</keyword>
<protein>
    <submittedName>
        <fullName evidence="10">ABC transporter transmembrane domain-containing protein</fullName>
    </submittedName>
</protein>
<evidence type="ECO:0000313" key="10">
    <source>
        <dbReference type="EMBL" id="GAA4492188.1"/>
    </source>
</evidence>
<evidence type="ECO:0000256" key="7">
    <source>
        <dbReference type="SAM" id="Phobius"/>
    </source>
</evidence>
<organism evidence="10 11">
    <name type="scientific">Pseudaeromonas paramecii</name>
    <dbReference type="NCBI Taxonomy" id="2138166"/>
    <lineage>
        <taxon>Bacteria</taxon>
        <taxon>Pseudomonadati</taxon>
        <taxon>Pseudomonadota</taxon>
        <taxon>Gammaproteobacteria</taxon>
        <taxon>Aeromonadales</taxon>
        <taxon>Aeromonadaceae</taxon>
        <taxon>Pseudaeromonas</taxon>
    </lineage>
</organism>
<dbReference type="PANTHER" id="PTHR43394:SF1">
    <property type="entry name" value="ATP-BINDING CASSETTE SUB-FAMILY B MEMBER 10, MITOCHONDRIAL"/>
    <property type="match status" value="1"/>
</dbReference>
<accession>A0ABP8PTN2</accession>
<dbReference type="Pfam" id="PF00005">
    <property type="entry name" value="ABC_tran"/>
    <property type="match status" value="1"/>
</dbReference>
<evidence type="ECO:0000259" key="9">
    <source>
        <dbReference type="PROSITE" id="PS50929"/>
    </source>
</evidence>
<dbReference type="SUPFAM" id="SSF90123">
    <property type="entry name" value="ABC transporter transmembrane region"/>
    <property type="match status" value="1"/>
</dbReference>
<feature type="transmembrane region" description="Helical" evidence="7">
    <location>
        <begin position="57"/>
        <end position="77"/>
    </location>
</feature>
<proteinExistence type="predicted"/>
<dbReference type="Proteomes" id="UP001501321">
    <property type="component" value="Unassembled WGS sequence"/>
</dbReference>
<dbReference type="Pfam" id="PF00664">
    <property type="entry name" value="ABC_membrane"/>
    <property type="match status" value="1"/>
</dbReference>
<feature type="domain" description="ABC transmembrane type-1" evidence="9">
    <location>
        <begin position="19"/>
        <end position="303"/>
    </location>
</feature>
<dbReference type="CDD" id="cd18541">
    <property type="entry name" value="ABC_6TM_TmrB_like"/>
    <property type="match status" value="1"/>
</dbReference>
<comment type="caution">
    <text evidence="10">The sequence shown here is derived from an EMBL/GenBank/DDBJ whole genome shotgun (WGS) entry which is preliminary data.</text>
</comment>
<keyword evidence="11" id="KW-1185">Reference proteome</keyword>
<dbReference type="InterPro" id="IPR003593">
    <property type="entry name" value="AAA+_ATPase"/>
</dbReference>
<dbReference type="SMART" id="SM00382">
    <property type="entry name" value="AAA"/>
    <property type="match status" value="1"/>
</dbReference>
<dbReference type="Gene3D" id="3.40.50.300">
    <property type="entry name" value="P-loop containing nucleotide triphosphate hydrolases"/>
    <property type="match status" value="1"/>
</dbReference>
<dbReference type="Gene3D" id="1.20.1560.10">
    <property type="entry name" value="ABC transporter type 1, transmembrane domain"/>
    <property type="match status" value="1"/>
</dbReference>
<dbReference type="PROSITE" id="PS00211">
    <property type="entry name" value="ABC_TRANSPORTER_1"/>
    <property type="match status" value="1"/>
</dbReference>
<feature type="domain" description="ABC transporter" evidence="8">
    <location>
        <begin position="335"/>
        <end position="569"/>
    </location>
</feature>
<gene>
    <name evidence="10" type="ORF">GCM10023095_00190</name>
</gene>
<keyword evidence="3" id="KW-0547">Nucleotide-binding</keyword>
<evidence type="ECO:0000256" key="3">
    <source>
        <dbReference type="ARBA" id="ARBA00022741"/>
    </source>
</evidence>
<dbReference type="InterPro" id="IPR027417">
    <property type="entry name" value="P-loop_NTPase"/>
</dbReference>
<evidence type="ECO:0000256" key="1">
    <source>
        <dbReference type="ARBA" id="ARBA00004651"/>
    </source>
</evidence>
<feature type="transmembrane region" description="Helical" evidence="7">
    <location>
        <begin position="159"/>
        <end position="176"/>
    </location>
</feature>
<dbReference type="InterPro" id="IPR039421">
    <property type="entry name" value="Type_1_exporter"/>
</dbReference>
<sequence>MSVFARLAWFFRAQWRRYLTAIALLLVVALLQLLPPRLVGTLIDRTLAEPGSLSSQWPLLGLLLGIGLLIYLLRIGWRLQLYGAAYRLSCQLRQQLFAHFLRLPLSRLGQDGTGDLMALATNDVQAVEQTAGDGVLTLVDGLLMGCLVLVVLFLQYPAWLILLALAPLPLMAWLLSRLGKRLHGRFGQAQAAFGQLNNQCQEALTGIRVVKSYAVEPLTERRFARHNRQAVDANLAVAQIEARFEPVIYLCIGGAYLLAIGGGGVMVAQGSLSVGQLTSFSLYLGQLIWPMFALAWLMNIIQKGSAAYGRIEALLALSPALPAATDPLPLPPGRTLRLDIARHGPADHPWLSQIQAELSPGRMLGLVGRSGSGKSTLLRLLLRFEDPSAGQLTLDGIAVSRLDEAQWRDLVAYVPQEPFLFSTSIADNLALGKPDASQAELEAVARLACVHHEILAFPEGYATLVGERGITLSGGQKQRLCLARALLRDAPILVLDDALSAVDAQTEQAILSLLRQACAHRLLVITSHRLCAVQGADEILVLEQGRIRARGQHSELLASLPWYRQLWDYQSLQADLGLVEEVVL</sequence>
<keyword evidence="6 7" id="KW-0472">Membrane</keyword>
<dbReference type="InterPro" id="IPR011527">
    <property type="entry name" value="ABC1_TM_dom"/>
</dbReference>
<evidence type="ECO:0000256" key="4">
    <source>
        <dbReference type="ARBA" id="ARBA00022840"/>
    </source>
</evidence>
<evidence type="ECO:0000256" key="2">
    <source>
        <dbReference type="ARBA" id="ARBA00022692"/>
    </source>
</evidence>
<comment type="subcellular location">
    <subcellularLocation>
        <location evidence="1">Cell membrane</location>
        <topology evidence="1">Multi-pass membrane protein</topology>
    </subcellularLocation>
</comment>
<dbReference type="PROSITE" id="PS50929">
    <property type="entry name" value="ABC_TM1F"/>
    <property type="match status" value="1"/>
</dbReference>
<reference evidence="11" key="1">
    <citation type="journal article" date="2019" name="Int. J. Syst. Evol. Microbiol.">
        <title>The Global Catalogue of Microorganisms (GCM) 10K type strain sequencing project: providing services to taxonomists for standard genome sequencing and annotation.</title>
        <authorList>
            <consortium name="The Broad Institute Genomics Platform"/>
            <consortium name="The Broad Institute Genome Sequencing Center for Infectious Disease"/>
            <person name="Wu L."/>
            <person name="Ma J."/>
        </authorList>
    </citation>
    <scope>NUCLEOTIDE SEQUENCE [LARGE SCALE GENOMIC DNA]</scope>
    <source>
        <strain evidence="11">JCM 32226</strain>
    </source>
</reference>
<dbReference type="InterPro" id="IPR003439">
    <property type="entry name" value="ABC_transporter-like_ATP-bd"/>
</dbReference>
<evidence type="ECO:0000259" key="8">
    <source>
        <dbReference type="PROSITE" id="PS50893"/>
    </source>
</evidence>
<evidence type="ECO:0000256" key="5">
    <source>
        <dbReference type="ARBA" id="ARBA00022989"/>
    </source>
</evidence>
<name>A0ABP8PTN2_9GAMM</name>
<evidence type="ECO:0000313" key="11">
    <source>
        <dbReference type="Proteomes" id="UP001501321"/>
    </source>
</evidence>
<dbReference type="PROSITE" id="PS50893">
    <property type="entry name" value="ABC_TRANSPORTER_2"/>
    <property type="match status" value="1"/>
</dbReference>
<dbReference type="InterPro" id="IPR036640">
    <property type="entry name" value="ABC1_TM_sf"/>
</dbReference>